<proteinExistence type="predicted"/>
<name>A0ABX7RPZ1_9ACTN</name>
<sequence length="97" mass="9838">MLSLADAVRVVALRSRAITALAGRGGMVSVALPAGEVGVLLEPFGERISVAAVNGPRSTVVAGESAALDEFLAAAEAGVSVCGGFLSTMRRTRVRLL</sequence>
<gene>
    <name evidence="4" type="ORF">J3S04_04815</name>
</gene>
<dbReference type="InterPro" id="IPR001227">
    <property type="entry name" value="Ac_transferase_dom_sf"/>
</dbReference>
<evidence type="ECO:0000256" key="1">
    <source>
        <dbReference type="ARBA" id="ARBA00022450"/>
    </source>
</evidence>
<dbReference type="EMBL" id="CP071595">
    <property type="protein sequence ID" value="QSY50340.1"/>
    <property type="molecule type" value="Genomic_DNA"/>
</dbReference>
<evidence type="ECO:0000256" key="2">
    <source>
        <dbReference type="ARBA" id="ARBA00022553"/>
    </source>
</evidence>
<keyword evidence="5" id="KW-1185">Reference proteome</keyword>
<evidence type="ECO:0000313" key="4">
    <source>
        <dbReference type="EMBL" id="QSY50340.1"/>
    </source>
</evidence>
<organism evidence="4 5">
    <name type="scientific">Streptomyces griseocarneus</name>
    <dbReference type="NCBI Taxonomy" id="51201"/>
    <lineage>
        <taxon>Bacteria</taxon>
        <taxon>Bacillati</taxon>
        <taxon>Actinomycetota</taxon>
        <taxon>Actinomycetes</taxon>
        <taxon>Kitasatosporales</taxon>
        <taxon>Streptomycetaceae</taxon>
        <taxon>Streptomyces</taxon>
    </lineage>
</organism>
<protein>
    <submittedName>
        <fullName evidence="4">Acyltransferase domain-containing protein</fullName>
    </submittedName>
</protein>
<reference evidence="4 5" key="1">
    <citation type="submission" date="2021-03" db="EMBL/GenBank/DDBJ databases">
        <title>Streptomyces strains.</title>
        <authorList>
            <person name="Lund M.B."/>
            <person name="Toerring T."/>
        </authorList>
    </citation>
    <scope>NUCLEOTIDE SEQUENCE [LARGE SCALE GENOMIC DNA]</scope>
    <source>
        <strain evidence="4 5">KCC S-1010</strain>
    </source>
</reference>
<evidence type="ECO:0000259" key="3">
    <source>
        <dbReference type="Pfam" id="PF00698"/>
    </source>
</evidence>
<keyword evidence="4" id="KW-0012">Acyltransferase</keyword>
<evidence type="ECO:0000313" key="5">
    <source>
        <dbReference type="Proteomes" id="UP000671836"/>
    </source>
</evidence>
<dbReference type="Pfam" id="PF00698">
    <property type="entry name" value="Acyl_transf_1"/>
    <property type="match status" value="1"/>
</dbReference>
<dbReference type="Gene3D" id="3.40.366.10">
    <property type="entry name" value="Malonyl-Coenzyme A Acyl Carrier Protein, domain 2"/>
    <property type="match status" value="1"/>
</dbReference>
<dbReference type="GO" id="GO:0016746">
    <property type="term" value="F:acyltransferase activity"/>
    <property type="evidence" value="ECO:0007669"/>
    <property type="project" value="UniProtKB-KW"/>
</dbReference>
<keyword evidence="4" id="KW-0808">Transferase</keyword>
<dbReference type="PANTHER" id="PTHR43775">
    <property type="entry name" value="FATTY ACID SYNTHASE"/>
    <property type="match status" value="1"/>
</dbReference>
<dbReference type="InterPro" id="IPR016036">
    <property type="entry name" value="Malonyl_transacylase_ACP-bd"/>
</dbReference>
<keyword evidence="2" id="KW-0597">Phosphoprotein</keyword>
<dbReference type="SUPFAM" id="SSF55048">
    <property type="entry name" value="Probable ACP-binding domain of malonyl-CoA ACP transacylase"/>
    <property type="match status" value="1"/>
</dbReference>
<dbReference type="PANTHER" id="PTHR43775:SF37">
    <property type="entry name" value="SI:DKEY-61P9.11"/>
    <property type="match status" value="1"/>
</dbReference>
<keyword evidence="1" id="KW-0596">Phosphopantetheine</keyword>
<dbReference type="Proteomes" id="UP000671836">
    <property type="component" value="Chromosome"/>
</dbReference>
<accession>A0ABX7RPZ1</accession>
<feature type="domain" description="Malonyl-CoA:ACP transacylase (MAT)" evidence="3">
    <location>
        <begin position="2"/>
        <end position="76"/>
    </location>
</feature>
<dbReference type="InterPro" id="IPR014043">
    <property type="entry name" value="Acyl_transferase_dom"/>
</dbReference>
<dbReference type="InterPro" id="IPR050091">
    <property type="entry name" value="PKS_NRPS_Biosynth_Enz"/>
</dbReference>